<reference evidence="5 6" key="1">
    <citation type="submission" date="2020-02" db="EMBL/GenBank/DDBJ databases">
        <title>Genomic and physiological characterization of two novel Nitrospinaceae genera.</title>
        <authorList>
            <person name="Mueller A.J."/>
            <person name="Jung M.-Y."/>
            <person name="Strachan C.R."/>
            <person name="Herbold C.W."/>
            <person name="Kirkegaard R.H."/>
            <person name="Daims H."/>
        </authorList>
    </citation>
    <scope>NUCLEOTIDE SEQUENCE [LARGE SCALE GENOMIC DNA]</scope>
    <source>
        <strain evidence="5">EB</strain>
    </source>
</reference>
<dbReference type="SUPFAM" id="SSF56235">
    <property type="entry name" value="N-terminal nucleophile aminohydrolases (Ntn hydrolases)"/>
    <property type="match status" value="1"/>
</dbReference>
<name>A0A7T0BTN5_9BACT</name>
<comment type="similarity">
    <text evidence="1">Belongs to the gamma-glutamyltransferase family.</text>
</comment>
<evidence type="ECO:0000256" key="3">
    <source>
        <dbReference type="ARBA" id="ARBA00022801"/>
    </source>
</evidence>
<gene>
    <name evidence="5" type="ORF">G3M70_01235</name>
</gene>
<evidence type="ECO:0000256" key="2">
    <source>
        <dbReference type="ARBA" id="ARBA00022679"/>
    </source>
</evidence>
<protein>
    <submittedName>
        <fullName evidence="5">Gamma-glutamyltransferase family protein</fullName>
    </submittedName>
</protein>
<dbReference type="AlphaFoldDB" id="A0A7T0BTN5"/>
<dbReference type="Pfam" id="PF01019">
    <property type="entry name" value="G_glu_transpept"/>
    <property type="match status" value="1"/>
</dbReference>
<organism evidence="5 6">
    <name type="scientific">Candidatus Nitronauta litoralis</name>
    <dbReference type="NCBI Taxonomy" id="2705533"/>
    <lineage>
        <taxon>Bacteria</taxon>
        <taxon>Pseudomonadati</taxon>
        <taxon>Nitrospinota/Tectimicrobiota group</taxon>
        <taxon>Nitrospinota</taxon>
        <taxon>Nitrospinia</taxon>
        <taxon>Nitrospinales</taxon>
        <taxon>Nitrospinaceae</taxon>
        <taxon>Candidatus Nitronauta</taxon>
    </lineage>
</organism>
<dbReference type="Gene3D" id="3.60.20.40">
    <property type="match status" value="1"/>
</dbReference>
<evidence type="ECO:0000256" key="1">
    <source>
        <dbReference type="ARBA" id="ARBA00009381"/>
    </source>
</evidence>
<evidence type="ECO:0000313" key="5">
    <source>
        <dbReference type="EMBL" id="QPJ60582.1"/>
    </source>
</evidence>
<dbReference type="PANTHER" id="PTHR43199">
    <property type="entry name" value="GLUTATHIONE HYDROLASE"/>
    <property type="match status" value="1"/>
</dbReference>
<dbReference type="EMBL" id="CP048685">
    <property type="protein sequence ID" value="QPJ60582.1"/>
    <property type="molecule type" value="Genomic_DNA"/>
</dbReference>
<dbReference type="PRINTS" id="PR01210">
    <property type="entry name" value="GGTRANSPTASE"/>
</dbReference>
<dbReference type="KEGG" id="nli:G3M70_01235"/>
<dbReference type="PANTHER" id="PTHR43199:SF1">
    <property type="entry name" value="GLUTATHIONE HYDROLASE PROENZYME"/>
    <property type="match status" value="1"/>
</dbReference>
<dbReference type="InterPro" id="IPR043137">
    <property type="entry name" value="GGT_ssub_C"/>
</dbReference>
<keyword evidence="4" id="KW-0865">Zymogen</keyword>
<accession>A0A7T0BTN5</accession>
<dbReference type="Gene3D" id="1.10.246.230">
    <property type="match status" value="1"/>
</dbReference>
<dbReference type="GO" id="GO:0016740">
    <property type="term" value="F:transferase activity"/>
    <property type="evidence" value="ECO:0007669"/>
    <property type="project" value="UniProtKB-KW"/>
</dbReference>
<evidence type="ECO:0000313" key="6">
    <source>
        <dbReference type="Proteomes" id="UP000594688"/>
    </source>
</evidence>
<dbReference type="InterPro" id="IPR029055">
    <property type="entry name" value="Ntn_hydrolases_N"/>
</dbReference>
<proteinExistence type="inferred from homology"/>
<evidence type="ECO:0000256" key="4">
    <source>
        <dbReference type="ARBA" id="ARBA00023145"/>
    </source>
</evidence>
<dbReference type="Proteomes" id="UP000594688">
    <property type="component" value="Chromosome"/>
</dbReference>
<sequence>MKLEKIENSFSPSEDGKCAASSEGMVSTAFPNATEAGVEMLKQGGNAIDAACASAFALGVCEPQASGIGGQSMAILHFRGKTIALDGSSRVPSLAHLDRIDKKKQRFRGYKATTIPSTPAVLGYLHFHYGKLEWSKILEPAIRIAREGYAITQLQHDLQKRETENFLKEDSLSGAKYFLKNGTTPYPVGDNFKQDDLKQMLEHMAQHGVKSFYTGEIAKQIDEDMRYHEGFLRGDDLALIPWPVERKPISRSYRKVKVFTTPPPGAGRTLLLVLQILKNLPSKILKSGSAQACHFIAEAFRKGLLNHKERPFDPNIYPQLPDDRKILSRDFARNLSSSIRDGIDPSLPLTELFSLSNDTTHLSVMDKEGNAIGITQSIELVYGAKVAARGLGFLYNNYMSSLDITDPSHPYYLRPNAIPWSSVAPIIAFYKDKPWLVAGSPGSERIFSAMSQFLSHIVDSGLPISEAMLKPRFHCTVGGKLSIEEERFDPEIIKYLKQAGYKIDSREAYSFYLGAVHAVLKCNTKDEFQGVAEIRRDGTAAGP</sequence>
<keyword evidence="2 5" id="KW-0808">Transferase</keyword>
<dbReference type="InterPro" id="IPR051792">
    <property type="entry name" value="GGT_bact"/>
</dbReference>
<keyword evidence="3" id="KW-0378">Hydrolase</keyword>
<dbReference type="GO" id="GO:0016787">
    <property type="term" value="F:hydrolase activity"/>
    <property type="evidence" value="ECO:0007669"/>
    <property type="project" value="UniProtKB-KW"/>
</dbReference>